<proteinExistence type="predicted"/>
<accession>A0A098VQ15</accession>
<reference evidence="1 2" key="1">
    <citation type="submission" date="2014-04" db="EMBL/GenBank/DDBJ databases">
        <title>A new species of microsporidia sheds light on the evolution of extreme parasitism.</title>
        <authorList>
            <person name="Haag K.L."/>
            <person name="James T.Y."/>
            <person name="Larsson R."/>
            <person name="Schaer T.M."/>
            <person name="Refardt D."/>
            <person name="Pombert J.-F."/>
            <person name="Ebert D."/>
        </authorList>
    </citation>
    <scope>NUCLEOTIDE SEQUENCE [LARGE SCALE GENOMIC DNA]</scope>
    <source>
        <strain evidence="1 2">UGP3</strain>
        <tissue evidence="1">Spores</tissue>
    </source>
</reference>
<organism evidence="1 2">
    <name type="scientific">Mitosporidium daphniae</name>
    <dbReference type="NCBI Taxonomy" id="1485682"/>
    <lineage>
        <taxon>Eukaryota</taxon>
        <taxon>Fungi</taxon>
        <taxon>Fungi incertae sedis</taxon>
        <taxon>Microsporidia</taxon>
        <taxon>Mitosporidium</taxon>
    </lineage>
</organism>
<sequence length="238" mass="25886">TGNIRKGLLIDAIEDGTYTRLHSYDYSQGKSLNLVINPFGGGNVGIGTSKPQNKLEIQAELNTDNTGKSGLRFSNLNSNYLPVNNPGNGVLSVDQNGNVVYVKNKVYRKCNDTSDKNADLINDVDLPLNNNTFIFKDGDLKNSIRENRVGIGEFNNCSVNAKLHVKRDGETFLSGEGVNNTINPNVNYGVDLNVSNSTTSYGMFASTTGSTQAYGVYSDARVNGNSSNNSFSYRSEER</sequence>
<dbReference type="HOGENOM" id="CLU_1173063_0_0_1"/>
<dbReference type="EMBL" id="JMKJ01000380">
    <property type="protein sequence ID" value="KGG51123.1"/>
    <property type="molecule type" value="Genomic_DNA"/>
</dbReference>
<dbReference type="AlphaFoldDB" id="A0A098VQ15"/>
<evidence type="ECO:0000313" key="2">
    <source>
        <dbReference type="Proteomes" id="UP000029725"/>
    </source>
</evidence>
<evidence type="ECO:0000313" key="1">
    <source>
        <dbReference type="EMBL" id="KGG51123.1"/>
    </source>
</evidence>
<name>A0A098VQ15_9MICR</name>
<dbReference type="VEuPathDB" id="MicrosporidiaDB:DI09_446p10"/>
<dbReference type="RefSeq" id="XP_013237559.1">
    <property type="nucleotide sequence ID" value="XM_013382105.1"/>
</dbReference>
<dbReference type="Proteomes" id="UP000029725">
    <property type="component" value="Unassembled WGS sequence"/>
</dbReference>
<comment type="caution">
    <text evidence="1">The sequence shown here is derived from an EMBL/GenBank/DDBJ whole genome shotgun (WGS) entry which is preliminary data.</text>
</comment>
<feature type="non-terminal residue" evidence="1">
    <location>
        <position position="238"/>
    </location>
</feature>
<protein>
    <submittedName>
        <fullName evidence="1">Uncharacterized protein</fullName>
    </submittedName>
</protein>
<keyword evidence="2" id="KW-1185">Reference proteome</keyword>
<dbReference type="GeneID" id="25259991"/>
<gene>
    <name evidence="1" type="ORF">DI09_446p10</name>
</gene>
<feature type="non-terminal residue" evidence="1">
    <location>
        <position position="1"/>
    </location>
</feature>